<proteinExistence type="predicted"/>
<feature type="compositionally biased region" description="Polar residues" evidence="1">
    <location>
        <begin position="245"/>
        <end position="265"/>
    </location>
</feature>
<dbReference type="GO" id="GO:0070449">
    <property type="term" value="C:elongin complex"/>
    <property type="evidence" value="ECO:0007669"/>
    <property type="project" value="InterPro"/>
</dbReference>
<organism evidence="2 3">
    <name type="scientific">Cyberlindnera jadinii (strain ATCC 18201 / CBS 1600 / BCRC 20928 / JCM 3617 / NBRC 0987 / NRRL Y-1542)</name>
    <name type="common">Torula yeast</name>
    <name type="synonym">Candida utilis</name>
    <dbReference type="NCBI Taxonomy" id="983966"/>
    <lineage>
        <taxon>Eukaryota</taxon>
        <taxon>Fungi</taxon>
        <taxon>Dikarya</taxon>
        <taxon>Ascomycota</taxon>
        <taxon>Saccharomycotina</taxon>
        <taxon>Saccharomycetes</taxon>
        <taxon>Phaffomycetales</taxon>
        <taxon>Phaffomycetaceae</taxon>
        <taxon>Cyberlindnera</taxon>
    </lineage>
</organism>
<evidence type="ECO:0000313" key="2">
    <source>
        <dbReference type="EMBL" id="CEP20580.1"/>
    </source>
</evidence>
<dbReference type="Proteomes" id="UP000038830">
    <property type="component" value="Unassembled WGS sequence"/>
</dbReference>
<evidence type="ECO:0000313" key="3">
    <source>
        <dbReference type="Proteomes" id="UP000038830"/>
    </source>
</evidence>
<dbReference type="InterPro" id="IPR051870">
    <property type="entry name" value="Elongin-A_domain"/>
</dbReference>
<dbReference type="Gene3D" id="6.10.250.3180">
    <property type="match status" value="1"/>
</dbReference>
<dbReference type="PANTHER" id="PTHR15141">
    <property type="entry name" value="TRANSCRIPTION ELONGATION FACTOR B POLYPEPTIDE 3"/>
    <property type="match status" value="1"/>
</dbReference>
<gene>
    <name evidence="2" type="primary">ELA1</name>
    <name evidence="2" type="ORF">BN1211_0482</name>
</gene>
<dbReference type="Pfam" id="PF06881">
    <property type="entry name" value="Elongin_A"/>
    <property type="match status" value="1"/>
</dbReference>
<name>A0A0H5BYL3_CYBJN</name>
<feature type="region of interest" description="Disordered" evidence="1">
    <location>
        <begin position="280"/>
        <end position="319"/>
    </location>
</feature>
<dbReference type="AlphaFoldDB" id="A0A0H5BYL3"/>
<dbReference type="EMBL" id="CDQK01000001">
    <property type="protein sequence ID" value="CEP20580.1"/>
    <property type="molecule type" value="Genomic_DNA"/>
</dbReference>
<accession>A0A0H5BYL3</accession>
<reference evidence="3" key="1">
    <citation type="journal article" date="2015" name="J. Biotechnol.">
        <title>The structure of the Cyberlindnera jadinii genome and its relation to Candida utilis analyzed by the occurrence of single nucleotide polymorphisms.</title>
        <authorList>
            <person name="Rupp O."/>
            <person name="Brinkrolf K."/>
            <person name="Buerth C."/>
            <person name="Kunigo M."/>
            <person name="Schneider J."/>
            <person name="Jaenicke S."/>
            <person name="Goesmann A."/>
            <person name="Puehler A."/>
            <person name="Jaeger K.-E."/>
            <person name="Ernst J.F."/>
        </authorList>
    </citation>
    <scope>NUCLEOTIDE SEQUENCE [LARGE SCALE GENOMIC DNA]</scope>
    <source>
        <strain evidence="3">ATCC 18201 / CBS 1600 / BCRC 20928 / JCM 3617 / NBRC 0987 / NRRL Y-1542</strain>
    </source>
</reference>
<dbReference type="PANTHER" id="PTHR15141:SF76">
    <property type="entry name" value="TRANSCRIPTION ELONGATION FACTOR B POLYPEPTIDE 3"/>
    <property type="match status" value="1"/>
</dbReference>
<dbReference type="GO" id="GO:0006368">
    <property type="term" value="P:transcription elongation by RNA polymerase II"/>
    <property type="evidence" value="ECO:0007669"/>
    <property type="project" value="InterPro"/>
</dbReference>
<protein>
    <submittedName>
        <fullName evidence="2">ELA1 protein</fullName>
    </submittedName>
</protein>
<sequence length="339" mass="39364">MGVLSLRTLCENVLLKHHLSLRELGDIRYSLITRVLHKFTAQQLINLEKANPMLILEDDDVWLSLLQKDYPQDLHKRFCSNPNDVYKYYKQELQSMLGTETITVKLRDVITLEEIEDSKRYRLPYRQAYMDIQQLYAVKQEEAILNLRKNMQKMERSKDVNRVIHLDEVIPVDSGHRPWGKRPVVSNRSPLFQKAQVEARKRRELFKNPLSLMPERQTSPQRMPRRANVNNFSTSTRVKPVVGTHSETGCGISTSNGAPINGHTTRTRTQVPSIFVPKKVTGTRPQVSPKRPMSNDRRNNVPRLNSLDHGKNSHNQCQEQDRVKRIRLSDYLKRKGPTA</sequence>
<feature type="region of interest" description="Disordered" evidence="1">
    <location>
        <begin position="242"/>
        <end position="265"/>
    </location>
</feature>
<dbReference type="InterPro" id="IPR010684">
    <property type="entry name" value="RNA_pol_II_trans_fac_SIII_A"/>
</dbReference>
<evidence type="ECO:0000256" key="1">
    <source>
        <dbReference type="SAM" id="MobiDB-lite"/>
    </source>
</evidence>